<keyword evidence="5 7" id="KW-0040">ANK repeat</keyword>
<feature type="region of interest" description="Disordered" evidence="9">
    <location>
        <begin position="1120"/>
        <end position="1150"/>
    </location>
</feature>
<feature type="domain" description="ANKLE2 third alpha/beta" evidence="10">
    <location>
        <begin position="510"/>
        <end position="539"/>
    </location>
</feature>
<feature type="domain" description="ANKLE2 third alpha/beta" evidence="10">
    <location>
        <begin position="273"/>
        <end position="336"/>
    </location>
</feature>
<feature type="region of interest" description="Disordered" evidence="9">
    <location>
        <begin position="1024"/>
        <end position="1091"/>
    </location>
</feature>
<dbReference type="KEGG" id="mde:101887313"/>
<feature type="compositionally biased region" description="Basic and acidic residues" evidence="9">
    <location>
        <begin position="829"/>
        <end position="841"/>
    </location>
</feature>
<keyword evidence="12" id="KW-1185">Reference proteome</keyword>
<dbReference type="SMART" id="SM00248">
    <property type="entry name" value="ANK"/>
    <property type="match status" value="2"/>
</dbReference>
<feature type="compositionally biased region" description="Polar residues" evidence="9">
    <location>
        <begin position="339"/>
        <end position="350"/>
    </location>
</feature>
<comment type="subcellular location">
    <subcellularLocation>
        <location evidence="1">Endoplasmic reticulum</location>
    </subcellularLocation>
</comment>
<evidence type="ECO:0000256" key="7">
    <source>
        <dbReference type="PROSITE-ProRule" id="PRU00023"/>
    </source>
</evidence>
<dbReference type="VEuPathDB" id="VectorBase:MDOA013234"/>
<name>A0A1I8NAG6_MUSDO</name>
<dbReference type="InterPro" id="IPR036770">
    <property type="entry name" value="Ankyrin_rpt-contain_sf"/>
</dbReference>
<organism evidence="11">
    <name type="scientific">Musca domestica</name>
    <name type="common">House fly</name>
    <dbReference type="NCBI Taxonomy" id="7370"/>
    <lineage>
        <taxon>Eukaryota</taxon>
        <taxon>Metazoa</taxon>
        <taxon>Ecdysozoa</taxon>
        <taxon>Arthropoda</taxon>
        <taxon>Hexapoda</taxon>
        <taxon>Insecta</taxon>
        <taxon>Pterygota</taxon>
        <taxon>Neoptera</taxon>
        <taxon>Endopterygota</taxon>
        <taxon>Diptera</taxon>
        <taxon>Brachycera</taxon>
        <taxon>Muscomorpha</taxon>
        <taxon>Muscoidea</taxon>
        <taxon>Muscidae</taxon>
        <taxon>Musca</taxon>
    </lineage>
</organism>
<proteinExistence type="inferred from homology"/>
<evidence type="ECO:0000256" key="6">
    <source>
        <dbReference type="ARBA" id="ARBA00023306"/>
    </source>
</evidence>
<feature type="region of interest" description="Disordered" evidence="9">
    <location>
        <begin position="331"/>
        <end position="442"/>
    </location>
</feature>
<dbReference type="InterPro" id="IPR002110">
    <property type="entry name" value="Ankyrin_rpt"/>
</dbReference>
<protein>
    <submittedName>
        <fullName evidence="13">Uncharacterized protein LOC101887313 isoform X1</fullName>
    </submittedName>
</protein>
<reference evidence="13" key="2">
    <citation type="submission" date="2025-04" db="UniProtKB">
        <authorList>
            <consortium name="RefSeq"/>
        </authorList>
    </citation>
    <scope>IDENTIFICATION</scope>
    <source>
        <strain evidence="13">Aabys</strain>
    </source>
</reference>
<evidence type="ECO:0000256" key="4">
    <source>
        <dbReference type="ARBA" id="ARBA00022824"/>
    </source>
</evidence>
<dbReference type="OrthoDB" id="7446186at2759"/>
<sequence length="1150" mass="129260">MPFYGLYIPVKGGGGATAAASGSGTTNASSNDNNETAESQFVFSTKAEALKVLKKHKDARLKEFINEDEAMKYAQTGYEIVQQKYNDVRTSTTALETPAFRGPTKQELARFRKCIESDEYERVKQIIWDNPRYLVSSGDTPTSLKEGCRYNAMHICAISNRPKIAKLILSTVSDTKFVDLLTGKKNDQKMCQELCANLLDYYLNIPEKGRSETPLHFAAKYGFPEMVELLTSYPECKMTPNIEGNLPQHIICTRGIPAHDVYPKIKSLFEERFYVPVLRCSDASIPAQIGEPFSVNNPPNLNCDPLSPEVEIKALAGPMSKDQAKKFFRRWKTPPRLGSNVSSPIANSPFISPMKSRRSLPSTPAGGNSATNSPTAMLQRRSLFNSTPQRKDRTNGANDSNGFADHSIILDDSFEDHQNGNGGSDNDKENGQTSMNKIETNNNNGRLESKLKIGLCPGTPLFKIKRDAFFTYREQQQMASPMPACLDGQNDTVDYFNCSDIYDSPGFKERHVKNTDPDKGIECIGRNLAKEQNVEWREYWDFLDEFIDIASEKGIKKLESYLAQKQAEYEAEVNKKKRNNSEMLEEVCSALEKFGFGVNTGASDGHGRNGMNQNGFRNAGTTAVSSTNLNASTAHQSSTPYTYVEKSLQVHARRMTKTIVHNIDNVVSINDALLLELRRVKSLIYSFKEDASFVNVSFEKVHSRIGNLVATFLENSQEITIEMKAKILKILQNLLLTPGDRREHIECVCSRILHKLENPVEQILPENLKTEEMCSKVWSQENACDCQWESNLSRKTSHRNRMEARYKNHQRMKQQERAAKQTQMQGNDKNNRDYRNPKDDNDSSDDNNEDVFWSDFGSDSEEEEIFQTPPESPSRLSLMQDAEDDGYKIFIYGNEPTKRDLDVINAIFHVELDKNKYPTIHSWKSALMRYTNEEMDFFPSPRVVKKTHTFSIQNKTDTSIAPQTPPPPTSHLDNKTQSFMRLNINASLNMGSPRQPLQQQQQPTLQSGTQAIIREPILQLPTAKRLFASPGRPNKSGTATKLNVKETTTSTALTNSSATNTTTTINSPTSNANEDSQNKSTPEKNVAAAPRSLVSEFQRPLTPLNKIRGLFSAYRDRFESSPLPSPMTERNSKEGANSLSLLNISSTTDY</sequence>
<reference evidence="11" key="1">
    <citation type="submission" date="2021-01" db="UniProtKB">
        <authorList>
            <consortium name="EnsemblMetazoa"/>
        </authorList>
    </citation>
    <scope>IDENTIFICATION</scope>
    <source>
        <strain evidence="11">Aabys</strain>
    </source>
</reference>
<dbReference type="FunFam" id="1.25.40.20:FF:000072">
    <property type="entry name" value="Ankyrin repeat and LEM domain containing 2"/>
    <property type="match status" value="1"/>
</dbReference>
<dbReference type="Proteomes" id="UP001652621">
    <property type="component" value="Unplaced"/>
</dbReference>
<keyword evidence="4" id="KW-0256">Endoplasmic reticulum</keyword>
<dbReference type="eggNOG" id="ENOG502QQ4Z">
    <property type="taxonomic scope" value="Eukaryota"/>
</dbReference>
<dbReference type="RefSeq" id="XP_005192191.1">
    <property type="nucleotide sequence ID" value="XM_005192134.3"/>
</dbReference>
<dbReference type="Gene3D" id="1.25.40.20">
    <property type="entry name" value="Ankyrin repeat-containing domain"/>
    <property type="match status" value="1"/>
</dbReference>
<evidence type="ECO:0000256" key="5">
    <source>
        <dbReference type="ARBA" id="ARBA00023043"/>
    </source>
</evidence>
<dbReference type="GO" id="GO:0051301">
    <property type="term" value="P:cell division"/>
    <property type="evidence" value="ECO:0007669"/>
    <property type="project" value="UniProtKB-KW"/>
</dbReference>
<evidence type="ECO:0000313" key="11">
    <source>
        <dbReference type="EnsemblMetazoa" id="MDOA013234-PA"/>
    </source>
</evidence>
<feature type="coiled-coil region" evidence="8">
    <location>
        <begin position="555"/>
        <end position="586"/>
    </location>
</feature>
<feature type="repeat" description="ANK" evidence="7">
    <location>
        <begin position="210"/>
        <end position="230"/>
    </location>
</feature>
<gene>
    <name evidence="11" type="primary">101887313</name>
    <name evidence="13" type="synonym">LOC101887313</name>
</gene>
<feature type="compositionally biased region" description="Polar residues" evidence="9">
    <location>
        <begin position="431"/>
        <end position="442"/>
    </location>
</feature>
<evidence type="ECO:0000313" key="12">
    <source>
        <dbReference type="Proteomes" id="UP001652621"/>
    </source>
</evidence>
<dbReference type="SUPFAM" id="SSF48403">
    <property type="entry name" value="Ankyrin repeat"/>
    <property type="match status" value="1"/>
</dbReference>
<dbReference type="STRING" id="7370.A0A1I8NAG6"/>
<evidence type="ECO:0000313" key="13">
    <source>
        <dbReference type="RefSeq" id="XP_005192191.1"/>
    </source>
</evidence>
<evidence type="ECO:0000256" key="9">
    <source>
        <dbReference type="SAM" id="MobiDB-lite"/>
    </source>
</evidence>
<dbReference type="EnsemblMetazoa" id="MDOA013234-RA">
    <property type="protein sequence ID" value="MDOA013234-PA"/>
    <property type="gene ID" value="MDOA013234"/>
</dbReference>
<dbReference type="InterPro" id="IPR056237">
    <property type="entry name" value="ANKLE2_3rd"/>
</dbReference>
<keyword evidence="8" id="KW-0175">Coiled coil</keyword>
<dbReference type="Pfam" id="PF00023">
    <property type="entry name" value="Ank"/>
    <property type="match status" value="1"/>
</dbReference>
<dbReference type="PROSITE" id="PS50297">
    <property type="entry name" value="ANK_REP_REGION"/>
    <property type="match status" value="1"/>
</dbReference>
<dbReference type="GO" id="GO:0051721">
    <property type="term" value="F:protein phosphatase 2A binding"/>
    <property type="evidence" value="ECO:0007669"/>
    <property type="project" value="TreeGrafter"/>
</dbReference>
<evidence type="ECO:0000256" key="8">
    <source>
        <dbReference type="SAM" id="Coils"/>
    </source>
</evidence>
<feature type="compositionally biased region" description="Low complexity" evidence="9">
    <location>
        <begin position="1137"/>
        <end position="1150"/>
    </location>
</feature>
<dbReference type="Pfam" id="PF24567">
    <property type="entry name" value="ANKLE2_3rd"/>
    <property type="match status" value="2"/>
</dbReference>
<dbReference type="PANTHER" id="PTHR12349:SF4">
    <property type="entry name" value="ANKYRIN REPEAT AND LEM DOMAIN-CONTAINING PROTEIN 2"/>
    <property type="match status" value="1"/>
</dbReference>
<keyword evidence="3" id="KW-0132">Cell division</keyword>
<dbReference type="PANTHER" id="PTHR12349">
    <property type="entry name" value="ANKYRIN REPEAT AND LEM DOMAIN-CONTAINING PROTEIN 2"/>
    <property type="match status" value="1"/>
</dbReference>
<feature type="compositionally biased region" description="Polar residues" evidence="9">
    <location>
        <begin position="359"/>
        <end position="388"/>
    </location>
</feature>
<keyword evidence="6" id="KW-0131">Cell cycle</keyword>
<comment type="similarity">
    <text evidence="2">Belongs to the ANKLE2 family.</text>
</comment>
<dbReference type="PROSITE" id="PS50088">
    <property type="entry name" value="ANK_REPEAT"/>
    <property type="match status" value="1"/>
</dbReference>
<feature type="compositionally biased region" description="Low complexity" evidence="9">
    <location>
        <begin position="991"/>
        <end position="1007"/>
    </location>
</feature>
<evidence type="ECO:0000256" key="1">
    <source>
        <dbReference type="ARBA" id="ARBA00004240"/>
    </source>
</evidence>
<dbReference type="GO" id="GO:0007399">
    <property type="term" value="P:nervous system development"/>
    <property type="evidence" value="ECO:0007669"/>
    <property type="project" value="UniProtKB-ARBA"/>
</dbReference>
<evidence type="ECO:0000256" key="3">
    <source>
        <dbReference type="ARBA" id="ARBA00022618"/>
    </source>
</evidence>
<dbReference type="VEuPathDB" id="VectorBase:MDOMA2_015501"/>
<dbReference type="AlphaFoldDB" id="A0A1I8NAG6"/>
<evidence type="ECO:0000256" key="2">
    <source>
        <dbReference type="ARBA" id="ARBA00007597"/>
    </source>
</evidence>
<feature type="compositionally biased region" description="Low complexity" evidence="9">
    <location>
        <begin position="1047"/>
        <end position="1073"/>
    </location>
</feature>
<dbReference type="GO" id="GO:0005783">
    <property type="term" value="C:endoplasmic reticulum"/>
    <property type="evidence" value="ECO:0007669"/>
    <property type="project" value="UniProtKB-SubCell"/>
</dbReference>
<evidence type="ECO:0000259" key="10">
    <source>
        <dbReference type="Pfam" id="PF24567"/>
    </source>
</evidence>
<accession>A0A1I8NAG6</accession>
<dbReference type="GO" id="GO:0031468">
    <property type="term" value="P:nuclear membrane reassembly"/>
    <property type="evidence" value="ECO:0007669"/>
    <property type="project" value="UniProtKB-ARBA"/>
</dbReference>
<feature type="region of interest" description="Disordered" evidence="9">
    <location>
        <begin position="807"/>
        <end position="877"/>
    </location>
</feature>
<feature type="region of interest" description="Disordered" evidence="9">
    <location>
        <begin position="988"/>
        <end position="1007"/>
    </location>
</feature>